<name>A0A1I3XL58_9ACTN</name>
<dbReference type="AlphaFoldDB" id="A0A1I3XL58"/>
<dbReference type="GeneID" id="96300809"/>
<dbReference type="EMBL" id="FOQY01000019">
    <property type="protein sequence ID" value="SFK19776.1"/>
    <property type="molecule type" value="Genomic_DNA"/>
</dbReference>
<accession>A0A1I3XL58</accession>
<reference evidence="2" key="1">
    <citation type="submission" date="2016-10" db="EMBL/GenBank/DDBJ databases">
        <authorList>
            <person name="Varghese N."/>
            <person name="Submissions S."/>
        </authorList>
    </citation>
    <scope>NUCLEOTIDE SEQUENCE [LARGE SCALE GENOMIC DNA]</scope>
    <source>
        <strain evidence="2">CGMCC 4.2126</strain>
    </source>
</reference>
<dbReference type="RefSeq" id="WP_093889478.1">
    <property type="nucleotide sequence ID" value="NZ_FOQY01000019.1"/>
</dbReference>
<dbReference type="Proteomes" id="UP000199111">
    <property type="component" value="Unassembled WGS sequence"/>
</dbReference>
<keyword evidence="2" id="KW-1185">Reference proteome</keyword>
<evidence type="ECO:0000313" key="2">
    <source>
        <dbReference type="Proteomes" id="UP000199111"/>
    </source>
</evidence>
<proteinExistence type="predicted"/>
<protein>
    <submittedName>
        <fullName evidence="1">Uncharacterized protein</fullName>
    </submittedName>
</protein>
<sequence length="66" mass="7491">MTLLSRLYGVRPALRHRVLESSPGRYRYDAADPTPAGRGLRASEHEIFHDHRHPSARWLPFTPGAS</sequence>
<evidence type="ECO:0000313" key="1">
    <source>
        <dbReference type="EMBL" id="SFK19776.1"/>
    </source>
</evidence>
<organism evidence="1 2">
    <name type="scientific">Streptosporangium canum</name>
    <dbReference type="NCBI Taxonomy" id="324952"/>
    <lineage>
        <taxon>Bacteria</taxon>
        <taxon>Bacillati</taxon>
        <taxon>Actinomycetota</taxon>
        <taxon>Actinomycetes</taxon>
        <taxon>Streptosporangiales</taxon>
        <taxon>Streptosporangiaceae</taxon>
        <taxon>Streptosporangium</taxon>
    </lineage>
</organism>
<gene>
    <name evidence="1" type="ORF">SAMN05216275_11987</name>
</gene>